<dbReference type="InterPro" id="IPR001683">
    <property type="entry name" value="PX_dom"/>
</dbReference>
<feature type="region of interest" description="Disordered" evidence="5">
    <location>
        <begin position="225"/>
        <end position="251"/>
    </location>
</feature>
<feature type="compositionally biased region" description="Low complexity" evidence="5">
    <location>
        <begin position="875"/>
        <end position="886"/>
    </location>
</feature>
<protein>
    <submittedName>
        <fullName evidence="9">Uncharacterized protein</fullName>
    </submittedName>
</protein>
<keyword evidence="3 4" id="KW-0067">ATP-binding</keyword>
<dbReference type="Gene3D" id="1.10.510.10">
    <property type="entry name" value="Transferase(Phosphotransferase) domain 1"/>
    <property type="match status" value="1"/>
</dbReference>
<dbReference type="InterPro" id="IPR001245">
    <property type="entry name" value="Ser-Thr/Tyr_kinase_cat_dom"/>
</dbReference>
<dbReference type="InterPro" id="IPR000719">
    <property type="entry name" value="Prot_kinase_dom"/>
</dbReference>
<accession>A0A5A8E9Y6</accession>
<proteinExistence type="predicted"/>
<feature type="region of interest" description="Disordered" evidence="5">
    <location>
        <begin position="136"/>
        <end position="160"/>
    </location>
</feature>
<dbReference type="PROSITE" id="PS00108">
    <property type="entry name" value="PROTEIN_KINASE_ST"/>
    <property type="match status" value="1"/>
</dbReference>
<evidence type="ECO:0000256" key="1">
    <source>
        <dbReference type="ARBA" id="ARBA00022527"/>
    </source>
</evidence>
<keyword evidence="1" id="KW-0418">Kinase</keyword>
<dbReference type="InterPro" id="IPR011009">
    <property type="entry name" value="Kinase-like_dom_sf"/>
</dbReference>
<feature type="binding site" evidence="4">
    <location>
        <position position="636"/>
    </location>
    <ligand>
        <name>ATP</name>
        <dbReference type="ChEBI" id="CHEBI:30616"/>
    </ligand>
</feature>
<dbReference type="InterPro" id="IPR051681">
    <property type="entry name" value="Ser/Thr_Kinases-Pseudokinases"/>
</dbReference>
<keyword evidence="1" id="KW-0723">Serine/threonine-protein kinase</keyword>
<dbReference type="SUPFAM" id="SSF56112">
    <property type="entry name" value="Protein kinase-like (PK-like)"/>
    <property type="match status" value="1"/>
</dbReference>
<evidence type="ECO:0000259" key="7">
    <source>
        <dbReference type="PROSITE" id="PS50011"/>
    </source>
</evidence>
<feature type="region of interest" description="Disordered" evidence="5">
    <location>
        <begin position="765"/>
        <end position="788"/>
    </location>
</feature>
<comment type="caution">
    <text evidence="9">The sequence shown here is derived from an EMBL/GenBank/DDBJ whole genome shotgun (WGS) entry which is preliminary data.</text>
</comment>
<feature type="compositionally biased region" description="Low complexity" evidence="5">
    <location>
        <begin position="343"/>
        <end position="352"/>
    </location>
</feature>
<feature type="compositionally biased region" description="Low complexity" evidence="5">
    <location>
        <begin position="1404"/>
        <end position="1416"/>
    </location>
</feature>
<dbReference type="GO" id="GO:0004674">
    <property type="term" value="F:protein serine/threonine kinase activity"/>
    <property type="evidence" value="ECO:0007669"/>
    <property type="project" value="TreeGrafter"/>
</dbReference>
<dbReference type="InterPro" id="IPR017441">
    <property type="entry name" value="Protein_kinase_ATP_BS"/>
</dbReference>
<feature type="compositionally biased region" description="Low complexity" evidence="5">
    <location>
        <begin position="229"/>
        <end position="251"/>
    </location>
</feature>
<dbReference type="SUPFAM" id="SSF50729">
    <property type="entry name" value="PH domain-like"/>
    <property type="match status" value="1"/>
</dbReference>
<feature type="region of interest" description="Disordered" evidence="5">
    <location>
        <begin position="1357"/>
        <end position="1390"/>
    </location>
</feature>
<feature type="compositionally biased region" description="Polar residues" evidence="5">
    <location>
        <begin position="142"/>
        <end position="153"/>
    </location>
</feature>
<organism evidence="9 10">
    <name type="scientific">Cafeteria roenbergensis</name>
    <name type="common">Marine flagellate</name>
    <dbReference type="NCBI Taxonomy" id="33653"/>
    <lineage>
        <taxon>Eukaryota</taxon>
        <taxon>Sar</taxon>
        <taxon>Stramenopiles</taxon>
        <taxon>Bigyra</taxon>
        <taxon>Opalozoa</taxon>
        <taxon>Bicosoecida</taxon>
        <taxon>Cafeteriaceae</taxon>
        <taxon>Cafeteria</taxon>
    </lineage>
</organism>
<reference evidence="9 10" key="1">
    <citation type="submission" date="2019-07" db="EMBL/GenBank/DDBJ databases">
        <title>Genomes of Cafeteria roenbergensis.</title>
        <authorList>
            <person name="Fischer M.G."/>
            <person name="Hackl T."/>
            <person name="Roman M."/>
        </authorList>
    </citation>
    <scope>NUCLEOTIDE SEQUENCE [LARGE SCALE GENOMIC DNA]</scope>
    <source>
        <strain evidence="9 10">E4-10P</strain>
    </source>
</reference>
<evidence type="ECO:0000259" key="8">
    <source>
        <dbReference type="PROSITE" id="PS50195"/>
    </source>
</evidence>
<dbReference type="SUPFAM" id="SSF64268">
    <property type="entry name" value="PX domain"/>
    <property type="match status" value="1"/>
</dbReference>
<dbReference type="PROSITE" id="PS50003">
    <property type="entry name" value="PH_DOMAIN"/>
    <property type="match status" value="1"/>
</dbReference>
<dbReference type="Pfam" id="PF07714">
    <property type="entry name" value="PK_Tyr_Ser-Thr"/>
    <property type="match status" value="1"/>
</dbReference>
<feature type="compositionally biased region" description="Polar residues" evidence="5">
    <location>
        <begin position="561"/>
        <end position="575"/>
    </location>
</feature>
<evidence type="ECO:0000256" key="4">
    <source>
        <dbReference type="PROSITE-ProRule" id="PRU10141"/>
    </source>
</evidence>
<dbReference type="Proteomes" id="UP000322899">
    <property type="component" value="Unassembled WGS sequence"/>
</dbReference>
<dbReference type="InterPro" id="IPR036871">
    <property type="entry name" value="PX_dom_sf"/>
</dbReference>
<dbReference type="GO" id="GO:0005524">
    <property type="term" value="F:ATP binding"/>
    <property type="evidence" value="ECO:0007669"/>
    <property type="project" value="UniProtKB-UniRule"/>
</dbReference>
<evidence type="ECO:0000256" key="5">
    <source>
        <dbReference type="SAM" id="MobiDB-lite"/>
    </source>
</evidence>
<dbReference type="PROSITE" id="PS50195">
    <property type="entry name" value="PX"/>
    <property type="match status" value="1"/>
</dbReference>
<dbReference type="PANTHER" id="PTHR44329">
    <property type="entry name" value="SERINE/THREONINE-PROTEIN KINASE TNNI3K-RELATED"/>
    <property type="match status" value="1"/>
</dbReference>
<feature type="domain" description="Protein kinase" evidence="7">
    <location>
        <begin position="605"/>
        <end position="1156"/>
    </location>
</feature>
<dbReference type="PROSITE" id="PS50011">
    <property type="entry name" value="PROTEIN_KINASE_DOM"/>
    <property type="match status" value="1"/>
</dbReference>
<keyword evidence="2 4" id="KW-0547">Nucleotide-binding</keyword>
<dbReference type="GO" id="GO:0035091">
    <property type="term" value="F:phosphatidylinositol binding"/>
    <property type="evidence" value="ECO:0007669"/>
    <property type="project" value="InterPro"/>
</dbReference>
<feature type="domain" description="PH" evidence="6">
    <location>
        <begin position="410"/>
        <end position="535"/>
    </location>
</feature>
<feature type="region of interest" description="Disordered" evidence="5">
    <location>
        <begin position="281"/>
        <end position="300"/>
    </location>
</feature>
<dbReference type="CDD" id="cd06093">
    <property type="entry name" value="PX_domain"/>
    <property type="match status" value="1"/>
</dbReference>
<feature type="region of interest" description="Disordered" evidence="5">
    <location>
        <begin position="538"/>
        <end position="575"/>
    </location>
</feature>
<evidence type="ECO:0000313" key="9">
    <source>
        <dbReference type="EMBL" id="KAA0174566.1"/>
    </source>
</evidence>
<feature type="region of interest" description="Disordered" evidence="5">
    <location>
        <begin position="76"/>
        <end position="96"/>
    </location>
</feature>
<dbReference type="Gene3D" id="2.30.29.30">
    <property type="entry name" value="Pleckstrin-homology domain (PH domain)/Phosphotyrosine-binding domain (PTB)"/>
    <property type="match status" value="1"/>
</dbReference>
<name>A0A5A8E9Y6_CAFRO</name>
<sequence length="1641" mass="170189">MAAAVGADAAAAAAAAAAPAADEAAIIGTEVGNNSTRVFTRYVVRVTLGPETLQASRRYNDFRQLDGAVRALSAGKRPGKQGLPHLTGRTWGKGTQERVVAKRRPKLEAYLKEVVSLAASFPAIRRLVVQFMTDGMSPGSGRPSSEHSLSSSAGDAGRRGRLSSMSSSCYMCGRPLAPDLAPPAGESASGELHLFCSATCEAYFDRARALGMEVDRTAQSAVLAPARTSAASDPDAGRAAPAAISSPRSAAGSAEAVVVSRPSLDPSAESSRQLLLRAAGAARGDGGPGPLGAPGATPGQVAVFRDSSAAAPGQAAEGADPAEAVTQPVLLGSTQAPEEEAARSAVVGASGSRRGHHAAAASGFGVAGDDSPAPPLRETRRRTMLASLGDSLRRMSTTAESSAQQSNEAVVKRGGHLWKRGGFRGGRQNWKRRFFCLMDRALHYYQETTPTLLGVMPLVGSATPGPAALGGGSAFFATVKLLTEAEARQAGAPARASKDGRWAFSVSTPQRVLLLCAENAADRQSWADAVTALVAKHRATHSPRETEPLAPPTLADPVPLTPNTPQTSVAGSQPRHSVASARGMLGEEWMPQLSGGTWEVAEDEIEVTERIGEGAFGDVYRGRLWGTDVAVKLVRKGVAELGSEALEALRAEVTVLSQLRHPNVVLYLGAGTRPPSVFIVTEWCERGDLNCLLYDTAAPLSVAARVRLALHAAQGLTYLHSQRRGIVHRDLKSHNLLLTRHYILKVADFGLTVFQGELAKVAAPEDAATEEDAAAPGGGPADGAVGTPQWMAPEVLEGHRYDEKVDVYSFGVVLAELCSRVEPYSDRFKRWDFVEAVLEEGAAPTMPLWADAPPPVDDVIAAEAQLTTLEARTKPPQAAAAQPQAARQRSHSNASGHSDAHSTSSRRRQAAPLGASAPTTDGSGPGSLGGAGASVGSPAHSFKASSRGSFSHLSLPQLSRALQDAAGLRDDDFQTRTTEPLVAPAGAASPPPILPAMFRRLPLWWTSDAAFCAALAGAADPSTCLVPGPSAAGGVGSTVAFALAALPEPGRATRDLAMGDAPLVAALRQARSGLLAVPEGERFPSRVKPAESLSAEWRSLPGRAEEWRCMHGDCTGVLQLLATACLSRDPDKRPSFDEIADLLGALLASQQGRMFLELEVPRFREELAYGSRQVQLRAAAEISHVASHALLAASRALCPAGSADAAGLWFPGLDCDVAVHYERQALEEPADREAALRPGASAATARVPDALWACADLPFAFASTLGAAAVASAGPAAAFAAEPRCPVSACDTPALRQGAPELVAALAGCMRAHGAMLRLHAGLPLEADATPAVLAQLEELAAAGVFGLPAGAAPLARRRTVSGTTSPPAEPKQHRAGPKSSAAQGQPRPAGAVLVPVSRRARDAAAAQAAAAQAAAELPPKRDDGPADPTPSKAKPVRRARRGKARGPVGPTAAESQELLTRCVEALAVLLRASVATPRPEPEEPLSPAQAAAEAELARLREVSDSVGLLWLRVRDCLLPSLGRLAHSLSLLAVCPGSKHGEGPLPSELWPRDAAAAAALLVACWSACPGQRARGLLAFTISHTLAHAVAAAAEADSTPARAALRCRALLELKLGDASAGLPSAELRAACIAVLDRVIMFE</sequence>
<dbReference type="SMART" id="SM00220">
    <property type="entry name" value="S_TKc"/>
    <property type="match status" value="1"/>
</dbReference>
<dbReference type="SMART" id="SM00233">
    <property type="entry name" value="PH"/>
    <property type="match status" value="1"/>
</dbReference>
<feature type="compositionally biased region" description="Gly residues" evidence="5">
    <location>
        <begin position="283"/>
        <end position="292"/>
    </location>
</feature>
<evidence type="ECO:0000256" key="2">
    <source>
        <dbReference type="ARBA" id="ARBA00022741"/>
    </source>
</evidence>
<evidence type="ECO:0000256" key="3">
    <source>
        <dbReference type="ARBA" id="ARBA00022840"/>
    </source>
</evidence>
<feature type="region of interest" description="Disordered" evidence="5">
    <location>
        <begin position="1404"/>
        <end position="1454"/>
    </location>
</feature>
<dbReference type="Pfam" id="PF00169">
    <property type="entry name" value="PH"/>
    <property type="match status" value="1"/>
</dbReference>
<dbReference type="OrthoDB" id="339325at2759"/>
<dbReference type="InterPro" id="IPR008271">
    <property type="entry name" value="Ser/Thr_kinase_AS"/>
</dbReference>
<feature type="region of interest" description="Disordered" evidence="5">
    <location>
        <begin position="334"/>
        <end position="380"/>
    </location>
</feature>
<dbReference type="Gene3D" id="3.30.200.20">
    <property type="entry name" value="Phosphorylase Kinase, domain 1"/>
    <property type="match status" value="1"/>
</dbReference>
<dbReference type="EMBL" id="VLTO01000021">
    <property type="protein sequence ID" value="KAA0174566.1"/>
    <property type="molecule type" value="Genomic_DNA"/>
</dbReference>
<dbReference type="PANTHER" id="PTHR44329:SF298">
    <property type="entry name" value="MIXED LINEAGE KINASE DOMAIN-LIKE PROTEIN"/>
    <property type="match status" value="1"/>
</dbReference>
<feature type="compositionally biased region" description="Basic residues" evidence="5">
    <location>
        <begin position="1435"/>
        <end position="1445"/>
    </location>
</feature>
<feature type="compositionally biased region" description="Gly residues" evidence="5">
    <location>
        <begin position="923"/>
        <end position="933"/>
    </location>
</feature>
<dbReference type="InterPro" id="IPR001849">
    <property type="entry name" value="PH_domain"/>
</dbReference>
<dbReference type="InterPro" id="IPR011993">
    <property type="entry name" value="PH-like_dom_sf"/>
</dbReference>
<dbReference type="PROSITE" id="PS00107">
    <property type="entry name" value="PROTEIN_KINASE_ATP"/>
    <property type="match status" value="1"/>
</dbReference>
<keyword evidence="1" id="KW-0808">Transferase</keyword>
<evidence type="ECO:0000259" key="6">
    <source>
        <dbReference type="PROSITE" id="PS50003"/>
    </source>
</evidence>
<gene>
    <name evidence="9" type="ORF">FNF27_03941</name>
</gene>
<dbReference type="Gene3D" id="3.30.1520.10">
    <property type="entry name" value="Phox-like domain"/>
    <property type="match status" value="1"/>
</dbReference>
<dbReference type="CDD" id="cd13999">
    <property type="entry name" value="STKc_MAP3K-like"/>
    <property type="match status" value="1"/>
</dbReference>
<evidence type="ECO:0000313" key="10">
    <source>
        <dbReference type="Proteomes" id="UP000322899"/>
    </source>
</evidence>
<feature type="domain" description="PX" evidence="8">
    <location>
        <begin position="20"/>
        <end position="139"/>
    </location>
</feature>
<feature type="region of interest" description="Disordered" evidence="5">
    <location>
        <begin position="872"/>
        <end position="943"/>
    </location>
</feature>